<dbReference type="SUPFAM" id="SSF161098">
    <property type="entry name" value="MetI-like"/>
    <property type="match status" value="1"/>
</dbReference>
<keyword evidence="3" id="KW-1003">Cell membrane</keyword>
<feature type="transmembrane region" description="Helical" evidence="7">
    <location>
        <begin position="204"/>
        <end position="224"/>
    </location>
</feature>
<dbReference type="STRING" id="1280514.AXFE_31330"/>
<dbReference type="InterPro" id="IPR045621">
    <property type="entry name" value="BPD_transp_1_N"/>
</dbReference>
<evidence type="ECO:0000256" key="3">
    <source>
        <dbReference type="ARBA" id="ARBA00022475"/>
    </source>
</evidence>
<dbReference type="Pfam" id="PF19300">
    <property type="entry name" value="BPD_transp_1_N"/>
    <property type="match status" value="1"/>
</dbReference>
<dbReference type="Proteomes" id="UP000032360">
    <property type="component" value="Unassembled WGS sequence"/>
</dbReference>
<feature type="transmembrane region" description="Helical" evidence="7">
    <location>
        <begin position="308"/>
        <end position="334"/>
    </location>
</feature>
<evidence type="ECO:0000313" key="9">
    <source>
        <dbReference type="EMBL" id="KJF16021.1"/>
    </source>
</evidence>
<feature type="domain" description="ABC transmembrane type-1" evidence="8">
    <location>
        <begin position="121"/>
        <end position="327"/>
    </location>
</feature>
<feature type="transmembrane region" description="Helical" evidence="7">
    <location>
        <begin position="126"/>
        <end position="148"/>
    </location>
</feature>
<dbReference type="CDD" id="cd06261">
    <property type="entry name" value="TM_PBP2"/>
    <property type="match status" value="1"/>
</dbReference>
<name>A0A0D8HG25_9ACTN</name>
<feature type="transmembrane region" description="Helical" evidence="7">
    <location>
        <begin position="31"/>
        <end position="52"/>
    </location>
</feature>
<reference evidence="9 10" key="1">
    <citation type="submission" date="2015-01" db="EMBL/GenBank/DDBJ databases">
        <title>Draft genome of the acidophilic iron oxidizer Acidithrix ferrooxidans strain Py-F3.</title>
        <authorList>
            <person name="Poehlein A."/>
            <person name="Eisen S."/>
            <person name="Schloemann M."/>
            <person name="Johnson B.D."/>
            <person name="Daniel R."/>
            <person name="Muehling M."/>
        </authorList>
    </citation>
    <scope>NUCLEOTIDE SEQUENCE [LARGE SCALE GENOMIC DNA]</scope>
    <source>
        <strain evidence="9 10">Py-F3</strain>
    </source>
</reference>
<accession>A0A0D8HG25</accession>
<keyword evidence="10" id="KW-1185">Reference proteome</keyword>
<evidence type="ECO:0000256" key="2">
    <source>
        <dbReference type="ARBA" id="ARBA00022448"/>
    </source>
</evidence>
<evidence type="ECO:0000313" key="10">
    <source>
        <dbReference type="Proteomes" id="UP000032360"/>
    </source>
</evidence>
<dbReference type="Gene3D" id="1.10.3720.10">
    <property type="entry name" value="MetI-like"/>
    <property type="match status" value="1"/>
</dbReference>
<evidence type="ECO:0000256" key="7">
    <source>
        <dbReference type="RuleBase" id="RU363032"/>
    </source>
</evidence>
<dbReference type="GO" id="GO:0055085">
    <property type="term" value="P:transmembrane transport"/>
    <property type="evidence" value="ECO:0007669"/>
    <property type="project" value="InterPro"/>
</dbReference>
<evidence type="ECO:0000256" key="1">
    <source>
        <dbReference type="ARBA" id="ARBA00004651"/>
    </source>
</evidence>
<proteinExistence type="inferred from homology"/>
<organism evidence="9 10">
    <name type="scientific">Acidithrix ferrooxidans</name>
    <dbReference type="NCBI Taxonomy" id="1280514"/>
    <lineage>
        <taxon>Bacteria</taxon>
        <taxon>Bacillati</taxon>
        <taxon>Actinomycetota</taxon>
        <taxon>Acidimicrobiia</taxon>
        <taxon>Acidimicrobiales</taxon>
        <taxon>Acidimicrobiaceae</taxon>
        <taxon>Acidithrix</taxon>
    </lineage>
</organism>
<dbReference type="GO" id="GO:0005886">
    <property type="term" value="C:plasma membrane"/>
    <property type="evidence" value="ECO:0007669"/>
    <property type="project" value="UniProtKB-SubCell"/>
</dbReference>
<evidence type="ECO:0000256" key="6">
    <source>
        <dbReference type="ARBA" id="ARBA00023136"/>
    </source>
</evidence>
<evidence type="ECO:0000256" key="5">
    <source>
        <dbReference type="ARBA" id="ARBA00022989"/>
    </source>
</evidence>
<dbReference type="AlphaFoldDB" id="A0A0D8HG25"/>
<sequence>MALVEEIDNKQDRVSVKATSWMSDHPMVALLLRRGGIGIVTLVIVSIIVFAATEVLPGNAAYAVLGHTATPARLHAMEVQLHLNRSLVAQYWSWFSGMLTGHLGTSLANGQGVWQQVEPRLINSGVLVLLSGIIGVFLGMLLGAIAALRRDGWFDHVSSVILLGITSLPEFVVAIAMIILFATVVTHLFPAVSIIPPGTYAWSAPKLLVLPVLTLVIVIIPYIMRMTRGAMVEALESEYVQLARLEGIKSWKIVIVHALPNAIAPTIQVIGLTVLYLAGGIVIVEDIFNFPGVGQGLVSAVANRDIPVIQFMVFILAALYVIVNILTDVVALLATPRRRLVH</sequence>
<dbReference type="EMBL" id="JXYS01000103">
    <property type="protein sequence ID" value="KJF16021.1"/>
    <property type="molecule type" value="Genomic_DNA"/>
</dbReference>
<comment type="caution">
    <text evidence="9">The sequence shown here is derived from an EMBL/GenBank/DDBJ whole genome shotgun (WGS) entry which is preliminary data.</text>
</comment>
<evidence type="ECO:0000256" key="4">
    <source>
        <dbReference type="ARBA" id="ARBA00022692"/>
    </source>
</evidence>
<keyword evidence="2 7" id="KW-0813">Transport</keyword>
<dbReference type="PATRIC" id="fig|1280514.3.peg.4188"/>
<dbReference type="InterPro" id="IPR000515">
    <property type="entry name" value="MetI-like"/>
</dbReference>
<feature type="transmembrane region" description="Helical" evidence="7">
    <location>
        <begin position="160"/>
        <end position="184"/>
    </location>
</feature>
<gene>
    <name evidence="9" type="primary">gsiC</name>
    <name evidence="9" type="ORF">AXFE_31330</name>
</gene>
<keyword evidence="5 7" id="KW-1133">Transmembrane helix</keyword>
<dbReference type="Pfam" id="PF00528">
    <property type="entry name" value="BPD_transp_1"/>
    <property type="match status" value="1"/>
</dbReference>
<protein>
    <submittedName>
        <fullName evidence="9">Glutathione transport system permease protein GsiC</fullName>
    </submittedName>
</protein>
<keyword evidence="4 7" id="KW-0812">Transmembrane</keyword>
<dbReference type="PROSITE" id="PS50928">
    <property type="entry name" value="ABC_TM1"/>
    <property type="match status" value="1"/>
</dbReference>
<comment type="subcellular location">
    <subcellularLocation>
        <location evidence="1 7">Cell membrane</location>
        <topology evidence="1 7">Multi-pass membrane protein</topology>
    </subcellularLocation>
</comment>
<keyword evidence="6 7" id="KW-0472">Membrane</keyword>
<feature type="transmembrane region" description="Helical" evidence="7">
    <location>
        <begin position="269"/>
        <end position="288"/>
    </location>
</feature>
<dbReference type="PANTHER" id="PTHR43163">
    <property type="entry name" value="DIPEPTIDE TRANSPORT SYSTEM PERMEASE PROTEIN DPPB-RELATED"/>
    <property type="match status" value="1"/>
</dbReference>
<dbReference type="PANTHER" id="PTHR43163:SF3">
    <property type="entry name" value="PEPTIDE ABC TRANSPORTER PERMEASE PROTEIN"/>
    <property type="match status" value="1"/>
</dbReference>
<evidence type="ECO:0000259" key="8">
    <source>
        <dbReference type="PROSITE" id="PS50928"/>
    </source>
</evidence>
<comment type="similarity">
    <text evidence="7">Belongs to the binding-protein-dependent transport system permease family.</text>
</comment>
<dbReference type="InterPro" id="IPR035906">
    <property type="entry name" value="MetI-like_sf"/>
</dbReference>